<evidence type="ECO:0008006" key="7">
    <source>
        <dbReference type="Google" id="ProtNLM"/>
    </source>
</evidence>
<evidence type="ECO:0000256" key="1">
    <source>
        <dbReference type="ARBA" id="ARBA00038473"/>
    </source>
</evidence>
<dbReference type="AlphaFoldDB" id="N8XC36"/>
<dbReference type="Gene3D" id="3.40.710.10">
    <property type="entry name" value="DD-peptidase/beta-lactamase superfamily"/>
    <property type="match status" value="1"/>
</dbReference>
<evidence type="ECO:0000313" key="6">
    <source>
        <dbReference type="Proteomes" id="UP000013270"/>
    </source>
</evidence>
<evidence type="ECO:0000313" key="5">
    <source>
        <dbReference type="EMBL" id="ENV21901.1"/>
    </source>
</evidence>
<name>N8XC36_ACIBZ</name>
<dbReference type="PATRIC" id="fig|1217651.3.peg.2256"/>
<reference evidence="5 6" key="1">
    <citation type="submission" date="2013-02" db="EMBL/GenBank/DDBJ databases">
        <title>The Genome Sequence of Acinetobacter bereziniae NIPH 3.</title>
        <authorList>
            <consortium name="The Broad Institute Genome Sequencing Platform"/>
            <consortium name="The Broad Institute Genome Sequencing Center for Infectious Disease"/>
            <person name="Cerqueira G."/>
            <person name="Feldgarden M."/>
            <person name="Courvalin P."/>
            <person name="Perichon B."/>
            <person name="Grillot-Courvalin C."/>
            <person name="Clermont D."/>
            <person name="Rocha E."/>
            <person name="Yoon E.-J."/>
            <person name="Nemec A."/>
            <person name="Walker B."/>
            <person name="Young S.K."/>
            <person name="Zeng Q."/>
            <person name="Gargeya S."/>
            <person name="Fitzgerald M."/>
            <person name="Haas B."/>
            <person name="Abouelleil A."/>
            <person name="Alvarado L."/>
            <person name="Arachchi H.M."/>
            <person name="Berlin A.M."/>
            <person name="Chapman S.B."/>
            <person name="Dewar J."/>
            <person name="Goldberg J."/>
            <person name="Griggs A."/>
            <person name="Gujja S."/>
            <person name="Hansen M."/>
            <person name="Howarth C."/>
            <person name="Imamovic A."/>
            <person name="Larimer J."/>
            <person name="McCowan C."/>
            <person name="Murphy C."/>
            <person name="Neiman D."/>
            <person name="Pearson M."/>
            <person name="Priest M."/>
            <person name="Roberts A."/>
            <person name="Saif S."/>
            <person name="Shea T."/>
            <person name="Sisk P."/>
            <person name="Sykes S."/>
            <person name="Wortman J."/>
            <person name="Nusbaum C."/>
            <person name="Birren B."/>
        </authorList>
    </citation>
    <scope>NUCLEOTIDE SEQUENCE [LARGE SCALE GENOMIC DNA]</scope>
    <source>
        <strain evidence="5 6">NIPH 3</strain>
    </source>
</reference>
<dbReference type="PANTHER" id="PTHR22935:SF95">
    <property type="entry name" value="BETA-LACTAMASE-LIKE 1-RELATED"/>
    <property type="match status" value="1"/>
</dbReference>
<gene>
    <name evidence="5" type="ORF">F963_02294</name>
</gene>
<dbReference type="HOGENOM" id="CLU_020027_7_4_6"/>
<dbReference type="InterPro" id="IPR024981">
    <property type="entry name" value="DUF3887"/>
</dbReference>
<dbReference type="InterPro" id="IPR051478">
    <property type="entry name" value="Beta-lactamase-like_AB/R"/>
</dbReference>
<comment type="similarity">
    <text evidence="1">Belongs to the beta-lactamase family.</text>
</comment>
<dbReference type="PANTHER" id="PTHR22935">
    <property type="entry name" value="PENICILLIN-BINDING PROTEIN"/>
    <property type="match status" value="1"/>
</dbReference>
<evidence type="ECO:0000256" key="2">
    <source>
        <dbReference type="SAM" id="SignalP"/>
    </source>
</evidence>
<dbReference type="Proteomes" id="UP000013270">
    <property type="component" value="Unassembled WGS sequence"/>
</dbReference>
<organism evidence="5 6">
    <name type="scientific">Acinetobacter bereziniae NIPH 3</name>
    <dbReference type="NCBI Taxonomy" id="1217651"/>
    <lineage>
        <taxon>Bacteria</taxon>
        <taxon>Pseudomonadati</taxon>
        <taxon>Pseudomonadota</taxon>
        <taxon>Gammaproteobacteria</taxon>
        <taxon>Moraxellales</taxon>
        <taxon>Moraxellaceae</taxon>
        <taxon>Acinetobacter</taxon>
    </lineage>
</organism>
<feature type="domain" description="Beta-lactamase-related" evidence="3">
    <location>
        <begin position="157"/>
        <end position="448"/>
    </location>
</feature>
<comment type="caution">
    <text evidence="5">The sequence shown here is derived from an EMBL/GenBank/DDBJ whole genome shotgun (WGS) entry which is preliminary data.</text>
</comment>
<accession>N8XC36</accession>
<dbReference type="Pfam" id="PF13026">
    <property type="entry name" value="DUF3887"/>
    <property type="match status" value="1"/>
</dbReference>
<keyword evidence="2" id="KW-0732">Signal</keyword>
<proteinExistence type="inferred from homology"/>
<dbReference type="InterPro" id="IPR001466">
    <property type="entry name" value="Beta-lactam-related"/>
</dbReference>
<feature type="chain" id="PRO_5004135796" description="Beta-lactamase-related domain-containing protein" evidence="2">
    <location>
        <begin position="20"/>
        <end position="468"/>
    </location>
</feature>
<dbReference type="EMBL" id="APPK01000036">
    <property type="protein sequence ID" value="ENV21901.1"/>
    <property type="molecule type" value="Genomic_DNA"/>
</dbReference>
<feature type="domain" description="DUF3887" evidence="4">
    <location>
        <begin position="30"/>
        <end position="114"/>
    </location>
</feature>
<evidence type="ECO:0000259" key="3">
    <source>
        <dbReference type="Pfam" id="PF00144"/>
    </source>
</evidence>
<dbReference type="SUPFAM" id="SSF56601">
    <property type="entry name" value="beta-lactamase/transpeptidase-like"/>
    <property type="match status" value="1"/>
</dbReference>
<protein>
    <recommendedName>
        <fullName evidence="7">Beta-lactamase-related domain-containing protein</fullName>
    </recommendedName>
</protein>
<dbReference type="InterPro" id="IPR012338">
    <property type="entry name" value="Beta-lactam/transpept-like"/>
</dbReference>
<dbReference type="Pfam" id="PF00144">
    <property type="entry name" value="Beta-lactamase"/>
    <property type="match status" value="1"/>
</dbReference>
<evidence type="ECO:0000259" key="4">
    <source>
        <dbReference type="Pfam" id="PF13026"/>
    </source>
</evidence>
<sequence length="468" mass="52821">MKRLILILLLIMASTSVFAQNENYKMVMNKLISNFNNDQYEKIFNDFSAEMQQALPLEKTKQFFSGLKNKAGKIESTVFLNEQQGDYALYKTKSEKMEFTVKISLDHQNHISGLLFKPNEQQKETKSDTVNALNTYPKEISDIIFTNAQNFPNNTQLSIAILEKDKVKYYGVIKTNNKLQEIENQNKVFEIGSITKVFTSTVLATVVDEGQIKLTDKINSFYPTLKFRNNIQLNFKDLANHTSGLPRLPDNLDLSNQSNPYKDYGKSQIEHYLQDSLAIENTVQKKYAYSNLGAGLLGYTLGQSQGASFQTLLQQKIFDQYQMKNSFVNSNNLADQLVKGQNAEGQIIPNWDFDVLFGAGGMLSTTEDLAKFARAQFDAKNKALALTRTPTFEINKDLKIGLAWHSLKTPNGKDVIWHNGGTGGYSSSMVINVKDQTAVIVLSNLSAFHAKNKNIDKLSFELINKKDK</sequence>
<dbReference type="Gene3D" id="3.10.450.590">
    <property type="match status" value="1"/>
</dbReference>
<feature type="signal peptide" evidence="2">
    <location>
        <begin position="1"/>
        <end position="19"/>
    </location>
</feature>